<gene>
    <name evidence="1" type="ORF">DFR85_09015</name>
</gene>
<proteinExistence type="predicted"/>
<evidence type="ECO:0000313" key="1">
    <source>
        <dbReference type="EMBL" id="AWR94712.1"/>
    </source>
</evidence>
<sequence>MKEIVLSEDILPNLYDIYKESKFKHPLLNPYQIYARQNIRKIKFLLLKEGYTYFNVRKNRYLKILTAIFPLITSRNYEDEIKDFIRNYKNYFGITKILHVYTRNELDYIKLFNNIEKENYSYVINDDSWKPNKKLIIM</sequence>
<accession>A0A2U9IF91</accession>
<organism evidence="1 2">
    <name type="scientific">Acidianus brierleyi</name>
    <dbReference type="NCBI Taxonomy" id="41673"/>
    <lineage>
        <taxon>Archaea</taxon>
        <taxon>Thermoproteota</taxon>
        <taxon>Thermoprotei</taxon>
        <taxon>Sulfolobales</taxon>
        <taxon>Sulfolobaceae</taxon>
        <taxon>Acidianus</taxon>
    </lineage>
</organism>
<dbReference type="EMBL" id="CP029289">
    <property type="protein sequence ID" value="AWR94712.1"/>
    <property type="molecule type" value="Genomic_DNA"/>
</dbReference>
<name>A0A2U9IF91_9CREN</name>
<reference evidence="1 2" key="1">
    <citation type="submission" date="2018-05" db="EMBL/GenBank/DDBJ databases">
        <title>Complete Genome Sequences of Extremely Thermoacidophilic, Metal-Mobilizing Type-Strain Members of the Archaeal Family Sulfolobaceae: Acidianus brierleyi DSM-1651T, Acidianus sulfidivorans DSM-18786T, Metallosphaera hakonensis DSM-7519T, and Metallosphaera prunae DSM-10039T.</title>
        <authorList>
            <person name="Counts J.A."/>
            <person name="Kelly R.M."/>
        </authorList>
    </citation>
    <scope>NUCLEOTIDE SEQUENCE [LARGE SCALE GENOMIC DNA]</scope>
    <source>
        <strain evidence="1 2">DSM 1651</strain>
    </source>
</reference>
<evidence type="ECO:0000313" key="2">
    <source>
        <dbReference type="Proteomes" id="UP000248044"/>
    </source>
</evidence>
<dbReference type="Proteomes" id="UP000248044">
    <property type="component" value="Chromosome"/>
</dbReference>
<protein>
    <submittedName>
        <fullName evidence="1">Uncharacterized protein</fullName>
    </submittedName>
</protein>
<keyword evidence="2" id="KW-1185">Reference proteome</keyword>
<dbReference type="AlphaFoldDB" id="A0A2U9IF91"/>